<feature type="transmembrane region" description="Helical" evidence="1">
    <location>
        <begin position="20"/>
        <end position="40"/>
    </location>
</feature>
<proteinExistence type="predicted"/>
<name>A0A8J3INU1_9CHLR</name>
<feature type="transmembrane region" description="Helical" evidence="1">
    <location>
        <begin position="112"/>
        <end position="137"/>
    </location>
</feature>
<organism evidence="2 3">
    <name type="scientific">Reticulibacter mediterranei</name>
    <dbReference type="NCBI Taxonomy" id="2778369"/>
    <lineage>
        <taxon>Bacteria</taxon>
        <taxon>Bacillati</taxon>
        <taxon>Chloroflexota</taxon>
        <taxon>Ktedonobacteria</taxon>
        <taxon>Ktedonobacterales</taxon>
        <taxon>Reticulibacteraceae</taxon>
        <taxon>Reticulibacter</taxon>
    </lineage>
</organism>
<sequence>MRKQADTMSYSLRTRYSPDVLLGMSGAILTIPGFFLPILFSQMTGPTGFSYSQWDMIISWWESCRYAISTHDAWLVAIGLFFLVASALPLLAALVGLVAFCLTIIRKRSVRWMLYITGAGAALESLVVLAMFLYISAFPSTQIASGFILLAVGSLFLLFGVLVGEITRKRNAVLPER</sequence>
<evidence type="ECO:0000256" key="1">
    <source>
        <dbReference type="SAM" id="Phobius"/>
    </source>
</evidence>
<evidence type="ECO:0000313" key="2">
    <source>
        <dbReference type="EMBL" id="GHO97991.1"/>
    </source>
</evidence>
<protein>
    <submittedName>
        <fullName evidence="2">Uncharacterized protein</fullName>
    </submittedName>
</protein>
<dbReference type="Proteomes" id="UP000597444">
    <property type="component" value="Unassembled WGS sequence"/>
</dbReference>
<keyword evidence="1" id="KW-1133">Transmembrane helix</keyword>
<feature type="transmembrane region" description="Helical" evidence="1">
    <location>
        <begin position="143"/>
        <end position="163"/>
    </location>
</feature>
<comment type="caution">
    <text evidence="2">The sequence shown here is derived from an EMBL/GenBank/DDBJ whole genome shotgun (WGS) entry which is preliminary data.</text>
</comment>
<accession>A0A8J3INU1</accession>
<evidence type="ECO:0000313" key="3">
    <source>
        <dbReference type="Proteomes" id="UP000597444"/>
    </source>
</evidence>
<keyword evidence="1" id="KW-0812">Transmembrane</keyword>
<dbReference type="AlphaFoldDB" id="A0A8J3INU1"/>
<dbReference type="EMBL" id="BNJK01000002">
    <property type="protein sequence ID" value="GHO97991.1"/>
    <property type="molecule type" value="Genomic_DNA"/>
</dbReference>
<keyword evidence="1" id="KW-0472">Membrane</keyword>
<keyword evidence="3" id="KW-1185">Reference proteome</keyword>
<feature type="transmembrane region" description="Helical" evidence="1">
    <location>
        <begin position="73"/>
        <end position="105"/>
    </location>
</feature>
<gene>
    <name evidence="2" type="ORF">KSF_080390</name>
</gene>
<reference evidence="2" key="1">
    <citation type="submission" date="2020-10" db="EMBL/GenBank/DDBJ databases">
        <title>Taxonomic study of unclassified bacteria belonging to the class Ktedonobacteria.</title>
        <authorList>
            <person name="Yabe S."/>
            <person name="Wang C.M."/>
            <person name="Zheng Y."/>
            <person name="Sakai Y."/>
            <person name="Cavaletti L."/>
            <person name="Monciardini P."/>
            <person name="Donadio S."/>
        </authorList>
    </citation>
    <scope>NUCLEOTIDE SEQUENCE</scope>
    <source>
        <strain evidence="2">ID150040</strain>
    </source>
</reference>